<dbReference type="Pfam" id="PF01209">
    <property type="entry name" value="Ubie_methyltran"/>
    <property type="match status" value="1"/>
</dbReference>
<dbReference type="NCBIfam" id="TIGR01934">
    <property type="entry name" value="MenG_MenH_UbiE"/>
    <property type="match status" value="1"/>
</dbReference>
<dbReference type="PROSITE" id="PS01184">
    <property type="entry name" value="UBIE_2"/>
    <property type="match status" value="1"/>
</dbReference>
<dbReference type="InterPro" id="IPR004033">
    <property type="entry name" value="UbiE/COQ5_MeTrFase"/>
</dbReference>
<dbReference type="PROSITE" id="PS51608">
    <property type="entry name" value="SAM_MT_UBIE"/>
    <property type="match status" value="1"/>
</dbReference>
<sequence length="261" mass="29107">MDKTSKTSDDSARVAGSQHHQIDFGYEMIDEEKKVEKVREVFDSVAPKYDLMNDLLSFGTHRLWKRRCISEARVERGMKVLDIASGTGDLALALAGRAGHGNVVASDINHEMLEIGAKRLAAAGTGAAVVEADAEQLPFEDNVFDVVTVSFGIRNMTHKDRALREMLRVLRPGGRLLVLEFSRCQRWLKPFYDFYSFVFMPWAGSKIAGDGPSYRYLAESIRMHPDQKTFAGMMSEAGFADVKWHNLTFGICALHIGTKAS</sequence>
<evidence type="ECO:0000256" key="6">
    <source>
        <dbReference type="HAMAP-Rule" id="MF_01813"/>
    </source>
</evidence>
<name>A0ABS2DPS0_9BURK</name>
<dbReference type="EC" id="2.1.1.163" evidence="6"/>
<evidence type="ECO:0000256" key="3">
    <source>
        <dbReference type="ARBA" id="ARBA00022679"/>
    </source>
</evidence>
<protein>
    <recommendedName>
        <fullName evidence="6">Ubiquinone/menaquinone biosynthesis C-methyltransferase UbiE</fullName>
        <ecNumber evidence="6">2.1.1.163</ecNumber>
        <ecNumber evidence="6">2.1.1.201</ecNumber>
    </recommendedName>
    <alternativeName>
        <fullName evidence="6">2-methoxy-6-polyprenyl-1,4-benzoquinol methylase</fullName>
    </alternativeName>
    <alternativeName>
        <fullName evidence="6">Demethylmenaquinone methyltransferase</fullName>
    </alternativeName>
</protein>
<comment type="caution">
    <text evidence="7">The sequence shown here is derived from an EMBL/GenBank/DDBJ whole genome shotgun (WGS) entry which is preliminary data.</text>
</comment>
<evidence type="ECO:0000256" key="2">
    <source>
        <dbReference type="ARBA" id="ARBA00022603"/>
    </source>
</evidence>
<keyword evidence="3 6" id="KW-0808">Transferase</keyword>
<evidence type="ECO:0000256" key="5">
    <source>
        <dbReference type="ARBA" id="ARBA00022691"/>
    </source>
</evidence>
<dbReference type="GO" id="GO:0008168">
    <property type="term" value="F:methyltransferase activity"/>
    <property type="evidence" value="ECO:0007669"/>
    <property type="project" value="UniProtKB-KW"/>
</dbReference>
<feature type="binding site" evidence="6">
    <location>
        <position position="150"/>
    </location>
    <ligand>
        <name>S-adenosyl-L-methionine</name>
        <dbReference type="ChEBI" id="CHEBI:59789"/>
    </ligand>
</feature>
<dbReference type="SUPFAM" id="SSF53335">
    <property type="entry name" value="S-adenosyl-L-methionine-dependent methyltransferases"/>
    <property type="match status" value="1"/>
</dbReference>
<comment type="similarity">
    <text evidence="6">Belongs to the class I-like SAM-binding methyltransferase superfamily. MenG/UbiE family.</text>
</comment>
<comment type="pathway">
    <text evidence="6">Quinol/quinone metabolism; menaquinone biosynthesis; menaquinol from 1,4-dihydroxy-2-naphthoate: step 2/2.</text>
</comment>
<accession>A0ABS2DPS0</accession>
<organism evidence="7 8">
    <name type="scientific">Sutterella massiliensis</name>
    <dbReference type="NCBI Taxonomy" id="1816689"/>
    <lineage>
        <taxon>Bacteria</taxon>
        <taxon>Pseudomonadati</taxon>
        <taxon>Pseudomonadota</taxon>
        <taxon>Betaproteobacteria</taxon>
        <taxon>Burkholderiales</taxon>
        <taxon>Sutterellaceae</taxon>
        <taxon>Sutterella</taxon>
    </lineage>
</organism>
<keyword evidence="8" id="KW-1185">Reference proteome</keyword>
<dbReference type="PROSITE" id="PS01183">
    <property type="entry name" value="UBIE_1"/>
    <property type="match status" value="1"/>
</dbReference>
<dbReference type="NCBIfam" id="NF001244">
    <property type="entry name" value="PRK00216.1-5"/>
    <property type="match status" value="1"/>
</dbReference>
<comment type="function">
    <text evidence="6">Methyltransferase required for the conversion of demethylmenaquinol (DMKH2) to menaquinol (MKH2) and the conversion of 2-polyprenyl-6-methoxy-1,4-benzoquinol (DDMQH2) to 2-polyprenyl-3-methyl-6-methoxy-1,4-benzoquinol (DMQH2).</text>
</comment>
<evidence type="ECO:0000256" key="1">
    <source>
        <dbReference type="ARBA" id="ARBA00022428"/>
    </source>
</evidence>
<comment type="pathway">
    <text evidence="6">Cofactor biosynthesis; ubiquinone biosynthesis.</text>
</comment>
<dbReference type="EC" id="2.1.1.201" evidence="6"/>
<feature type="binding site" evidence="6">
    <location>
        <position position="87"/>
    </location>
    <ligand>
        <name>S-adenosyl-L-methionine</name>
        <dbReference type="ChEBI" id="CHEBI:59789"/>
    </ligand>
</feature>
<dbReference type="InterPro" id="IPR023576">
    <property type="entry name" value="UbiE/COQ5_MeTrFase_CS"/>
</dbReference>
<gene>
    <name evidence="6 7" type="primary">ubiE</name>
    <name evidence="7" type="ORF">H6A60_01150</name>
</gene>
<comment type="catalytic activity">
    <reaction evidence="6">
        <text>a 2-demethylmenaquinol + S-adenosyl-L-methionine = a menaquinol + S-adenosyl-L-homocysteine + H(+)</text>
        <dbReference type="Rhea" id="RHEA:42640"/>
        <dbReference type="Rhea" id="RHEA-COMP:9539"/>
        <dbReference type="Rhea" id="RHEA-COMP:9563"/>
        <dbReference type="ChEBI" id="CHEBI:15378"/>
        <dbReference type="ChEBI" id="CHEBI:18151"/>
        <dbReference type="ChEBI" id="CHEBI:55437"/>
        <dbReference type="ChEBI" id="CHEBI:57856"/>
        <dbReference type="ChEBI" id="CHEBI:59789"/>
        <dbReference type="EC" id="2.1.1.163"/>
    </reaction>
</comment>
<evidence type="ECO:0000256" key="4">
    <source>
        <dbReference type="ARBA" id="ARBA00022688"/>
    </source>
</evidence>
<evidence type="ECO:0000313" key="8">
    <source>
        <dbReference type="Proteomes" id="UP000715095"/>
    </source>
</evidence>
<dbReference type="HAMAP" id="MF_01813">
    <property type="entry name" value="MenG_UbiE_methyltr"/>
    <property type="match status" value="1"/>
</dbReference>
<dbReference type="InterPro" id="IPR029063">
    <property type="entry name" value="SAM-dependent_MTases_sf"/>
</dbReference>
<dbReference type="RefSeq" id="WP_205101502.1">
    <property type="nucleotide sequence ID" value="NZ_JACJJC010000001.1"/>
</dbReference>
<dbReference type="EMBL" id="JACJJC010000001">
    <property type="protein sequence ID" value="MBM6703122.1"/>
    <property type="molecule type" value="Genomic_DNA"/>
</dbReference>
<keyword evidence="1 6" id="KW-0474">Menaquinone biosynthesis</keyword>
<dbReference type="CDD" id="cd02440">
    <property type="entry name" value="AdoMet_MTases"/>
    <property type="match status" value="1"/>
</dbReference>
<keyword evidence="5 6" id="KW-0949">S-adenosyl-L-methionine</keyword>
<dbReference type="Proteomes" id="UP000715095">
    <property type="component" value="Unassembled WGS sequence"/>
</dbReference>
<feature type="binding site" evidence="6">
    <location>
        <position position="107"/>
    </location>
    <ligand>
        <name>S-adenosyl-L-methionine</name>
        <dbReference type="ChEBI" id="CHEBI:59789"/>
    </ligand>
</feature>
<keyword evidence="4 6" id="KW-0831">Ubiquinone biosynthesis</keyword>
<dbReference type="PANTHER" id="PTHR43591:SF24">
    <property type="entry name" value="2-METHOXY-6-POLYPRENYL-1,4-BENZOQUINOL METHYLASE, MITOCHONDRIAL"/>
    <property type="match status" value="1"/>
</dbReference>
<dbReference type="Gene3D" id="3.40.50.150">
    <property type="entry name" value="Vaccinia Virus protein VP39"/>
    <property type="match status" value="1"/>
</dbReference>
<keyword evidence="2 6" id="KW-0489">Methyltransferase</keyword>
<proteinExistence type="inferred from homology"/>
<comment type="catalytic activity">
    <reaction evidence="6">
        <text>a 2-methoxy-6-(all-trans-polyprenyl)benzene-1,4-diol + S-adenosyl-L-methionine = a 5-methoxy-2-methyl-3-(all-trans-polyprenyl)benzene-1,4-diol + S-adenosyl-L-homocysteine + H(+)</text>
        <dbReference type="Rhea" id="RHEA:28286"/>
        <dbReference type="Rhea" id="RHEA-COMP:10858"/>
        <dbReference type="Rhea" id="RHEA-COMP:10859"/>
        <dbReference type="ChEBI" id="CHEBI:15378"/>
        <dbReference type="ChEBI" id="CHEBI:57856"/>
        <dbReference type="ChEBI" id="CHEBI:59789"/>
        <dbReference type="ChEBI" id="CHEBI:84166"/>
        <dbReference type="ChEBI" id="CHEBI:84167"/>
        <dbReference type="EC" id="2.1.1.201"/>
    </reaction>
</comment>
<evidence type="ECO:0000313" key="7">
    <source>
        <dbReference type="EMBL" id="MBM6703122.1"/>
    </source>
</evidence>
<feature type="binding site" evidence="6">
    <location>
        <begin position="133"/>
        <end position="134"/>
    </location>
    <ligand>
        <name>S-adenosyl-L-methionine</name>
        <dbReference type="ChEBI" id="CHEBI:59789"/>
    </ligand>
</feature>
<dbReference type="PANTHER" id="PTHR43591">
    <property type="entry name" value="METHYLTRANSFERASE"/>
    <property type="match status" value="1"/>
</dbReference>
<reference evidence="7 8" key="1">
    <citation type="journal article" date="2021" name="Sci. Rep.">
        <title>The distribution of antibiotic resistance genes in chicken gut microbiota commensals.</title>
        <authorList>
            <person name="Juricova H."/>
            <person name="Matiasovicova J."/>
            <person name="Kubasova T."/>
            <person name="Cejkova D."/>
            <person name="Rychlik I."/>
        </authorList>
    </citation>
    <scope>NUCLEOTIDE SEQUENCE [LARGE SCALE GENOMIC DNA]</scope>
    <source>
        <strain evidence="7 8">An829</strain>
    </source>
</reference>
<dbReference type="GO" id="GO:0032259">
    <property type="term" value="P:methylation"/>
    <property type="evidence" value="ECO:0007669"/>
    <property type="project" value="UniProtKB-KW"/>
</dbReference>